<dbReference type="InterPro" id="IPR005569">
    <property type="entry name" value="Arc_DNA-bd_dom"/>
</dbReference>
<dbReference type="SUPFAM" id="SSF47598">
    <property type="entry name" value="Ribbon-helix-helix"/>
    <property type="match status" value="2"/>
</dbReference>
<reference evidence="2 3" key="2">
    <citation type="submission" date="2020-03" db="EMBL/GenBank/DDBJ databases">
        <title>Devosia chinhatensis sp. nov., isolated from a hexachlorocyclohexane (HCH) dump site in India.</title>
        <authorList>
            <person name="Kumar M."/>
            <person name="Lal R."/>
        </authorList>
    </citation>
    <scope>NUCLEOTIDE SEQUENCE [LARGE SCALE GENOMIC DNA]</scope>
    <source>
        <strain evidence="2 3">H239</strain>
    </source>
</reference>
<evidence type="ECO:0000313" key="3">
    <source>
        <dbReference type="Proteomes" id="UP000474802"/>
    </source>
</evidence>
<organism evidence="2 3">
    <name type="scientific">Devosia aurantiaca</name>
    <dbReference type="NCBI Taxonomy" id="2714858"/>
    <lineage>
        <taxon>Bacteria</taxon>
        <taxon>Pseudomonadati</taxon>
        <taxon>Pseudomonadota</taxon>
        <taxon>Alphaproteobacteria</taxon>
        <taxon>Hyphomicrobiales</taxon>
        <taxon>Devosiaceae</taxon>
        <taxon>Devosia</taxon>
    </lineage>
</organism>
<dbReference type="InterPro" id="IPR010985">
    <property type="entry name" value="Ribbon_hlx_hlx"/>
</dbReference>
<keyword evidence="3" id="KW-1185">Reference proteome</keyword>
<sequence length="182" mass="21037">MARVPSRGTDQFVLRFPEGMRERIKEQADQKGRSMNAEILTRLEEYEALDLGNDTLPAYVARLQDEIDRLRSTGIRLPNGLFYRVDDAATRRQRSVHEEVIQALESAYPAPVINEMDEVGFEWWGRISDAPPEQREHVLEEANADLKARGWSHEFWLEPEDEHGTPTLVLGIRRFGPLKERP</sequence>
<gene>
    <name evidence="2" type="ORF">G5575_15620</name>
</gene>
<feature type="domain" description="Arc-like DNA binding" evidence="1">
    <location>
        <begin position="6"/>
        <end position="45"/>
    </location>
</feature>
<dbReference type="Proteomes" id="UP000474802">
    <property type="component" value="Unassembled WGS sequence"/>
</dbReference>
<keyword evidence="2" id="KW-0238">DNA-binding</keyword>
<proteinExistence type="predicted"/>
<dbReference type="GO" id="GO:0003677">
    <property type="term" value="F:DNA binding"/>
    <property type="evidence" value="ECO:0007669"/>
    <property type="project" value="UniProtKB-KW"/>
</dbReference>
<reference evidence="2 3" key="1">
    <citation type="submission" date="2020-02" db="EMBL/GenBank/DDBJ databases">
        <authorList>
            <person name="Khan S.A."/>
            <person name="Jeon C.O."/>
            <person name="Chun B.H."/>
        </authorList>
    </citation>
    <scope>NUCLEOTIDE SEQUENCE [LARGE SCALE GENOMIC DNA]</scope>
    <source>
        <strain evidence="2 3">H239</strain>
    </source>
</reference>
<dbReference type="AlphaFoldDB" id="A0A6M1SHE7"/>
<accession>A0A6M1SHE7</accession>
<dbReference type="InterPro" id="IPR013321">
    <property type="entry name" value="Arc_rbn_hlx_hlx"/>
</dbReference>
<evidence type="ECO:0000313" key="2">
    <source>
        <dbReference type="EMBL" id="NGP18887.1"/>
    </source>
</evidence>
<dbReference type="Pfam" id="PF03869">
    <property type="entry name" value="Arc"/>
    <property type="match status" value="1"/>
</dbReference>
<dbReference type="EMBL" id="JAALFG010000004">
    <property type="protein sequence ID" value="NGP18887.1"/>
    <property type="molecule type" value="Genomic_DNA"/>
</dbReference>
<protein>
    <submittedName>
        <fullName evidence="2">Arc family DNA-binding protein</fullName>
    </submittedName>
</protein>
<evidence type="ECO:0000259" key="1">
    <source>
        <dbReference type="Pfam" id="PF03869"/>
    </source>
</evidence>
<name>A0A6M1SHE7_9HYPH</name>
<dbReference type="Gene3D" id="1.10.1220.10">
    <property type="entry name" value="Met repressor-like"/>
    <property type="match status" value="2"/>
</dbReference>
<comment type="caution">
    <text evidence="2">The sequence shown here is derived from an EMBL/GenBank/DDBJ whole genome shotgun (WGS) entry which is preliminary data.</text>
</comment>
<dbReference type="GO" id="GO:0006355">
    <property type="term" value="P:regulation of DNA-templated transcription"/>
    <property type="evidence" value="ECO:0007669"/>
    <property type="project" value="InterPro"/>
</dbReference>